<dbReference type="Gene3D" id="2.40.160.210">
    <property type="entry name" value="Acyl-CoA thioesterase, double hotdog domain"/>
    <property type="match status" value="1"/>
</dbReference>
<evidence type="ECO:0000313" key="5">
    <source>
        <dbReference type="Proteomes" id="UP000000560"/>
    </source>
</evidence>
<sequence>MAPRSLTPSLLEATSALSPENGSPDRLIARISRDWCTQHSVLGGYLTTLMLSAARRFINSNTDAVAEYPDPIHVFIQFLHKVPPGQVSVSCKILRATARLCVVKVDLELSRQPEPGYGEAQQSPACIAIATFANLDNEKGLTQDSTQSEQLGAHPLPSRETDCVTIDDPVVDATPVTRKLHWVAPRSADGLWGHRLGGHQREVWLSFRDETPISDLLHLALLADMPLQPPATHTAGFYSRYALSTLCLSVEFKKRPGPSTKWVLVRSNSHKVVDGRYDVNVQILNEEGEILALSNHVVYISDLRKNSKRAKM</sequence>
<gene>
    <name evidence="4" type="ORF">ANIA_00335</name>
</gene>
<evidence type="ECO:0000256" key="1">
    <source>
        <dbReference type="SAM" id="MobiDB-lite"/>
    </source>
</evidence>
<dbReference type="Pfam" id="PF20789">
    <property type="entry name" value="4HBT_3C"/>
    <property type="match status" value="1"/>
</dbReference>
<dbReference type="InterPro" id="IPR049449">
    <property type="entry name" value="TesB_ACOT8-like_N"/>
</dbReference>
<protein>
    <recommendedName>
        <fullName evidence="6">Thioesterase-like superfamily-domain-containing protein</fullName>
    </recommendedName>
</protein>
<dbReference type="Pfam" id="PF13622">
    <property type="entry name" value="4HBT_3"/>
    <property type="match status" value="1"/>
</dbReference>
<name>C8VU05_EMENI</name>
<dbReference type="HOGENOM" id="CLU_064522_0_0_1"/>
<evidence type="ECO:0000259" key="2">
    <source>
        <dbReference type="Pfam" id="PF13622"/>
    </source>
</evidence>
<organism evidence="4 5">
    <name type="scientific">Emericella nidulans (strain FGSC A4 / ATCC 38163 / CBS 112.46 / NRRL 194 / M139)</name>
    <name type="common">Aspergillus nidulans</name>
    <dbReference type="NCBI Taxonomy" id="227321"/>
    <lineage>
        <taxon>Eukaryota</taxon>
        <taxon>Fungi</taxon>
        <taxon>Dikarya</taxon>
        <taxon>Ascomycota</taxon>
        <taxon>Pezizomycotina</taxon>
        <taxon>Eurotiomycetes</taxon>
        <taxon>Eurotiomycetidae</taxon>
        <taxon>Eurotiales</taxon>
        <taxon>Aspergillaceae</taxon>
        <taxon>Aspergillus</taxon>
        <taxon>Aspergillus subgen. Nidulantes</taxon>
    </lineage>
</organism>
<dbReference type="VEuPathDB" id="FungiDB:AN0335"/>
<dbReference type="GeneID" id="2876113"/>
<evidence type="ECO:0008006" key="6">
    <source>
        <dbReference type="Google" id="ProtNLM"/>
    </source>
</evidence>
<dbReference type="OrthoDB" id="2532955at2759"/>
<feature type="domain" description="Acyl-CoA thioesterase-like C-terminal" evidence="3">
    <location>
        <begin position="162"/>
        <end position="300"/>
    </location>
</feature>
<dbReference type="InterPro" id="IPR052389">
    <property type="entry name" value="Sec_Metab_Biosynth-Assoc"/>
</dbReference>
<dbReference type="OMA" id="WVMIRSN"/>
<feature type="domain" description="Acyl-CoA thioesterase-like N-terminal HotDog" evidence="2">
    <location>
        <begin position="32"/>
        <end position="132"/>
    </location>
</feature>
<dbReference type="KEGG" id="ani:ANIA_00335"/>
<dbReference type="AlphaFoldDB" id="C8VU05"/>
<reference evidence="5" key="1">
    <citation type="journal article" date="2005" name="Nature">
        <title>Sequencing of Aspergillus nidulans and comparative analysis with A. fumigatus and A. oryzae.</title>
        <authorList>
            <person name="Galagan J.E."/>
            <person name="Calvo S.E."/>
            <person name="Cuomo C."/>
            <person name="Ma L.J."/>
            <person name="Wortman J.R."/>
            <person name="Batzoglou S."/>
            <person name="Lee S.I."/>
            <person name="Basturkmen M."/>
            <person name="Spevak C.C."/>
            <person name="Clutterbuck J."/>
            <person name="Kapitonov V."/>
            <person name="Jurka J."/>
            <person name="Scazzocchio C."/>
            <person name="Farman M."/>
            <person name="Butler J."/>
            <person name="Purcell S."/>
            <person name="Harris S."/>
            <person name="Braus G.H."/>
            <person name="Draht O."/>
            <person name="Busch S."/>
            <person name="D'Enfert C."/>
            <person name="Bouchier C."/>
            <person name="Goldman G.H."/>
            <person name="Bell-Pedersen D."/>
            <person name="Griffiths-Jones S."/>
            <person name="Doonan J.H."/>
            <person name="Yu J."/>
            <person name="Vienken K."/>
            <person name="Pain A."/>
            <person name="Freitag M."/>
            <person name="Selker E.U."/>
            <person name="Archer D.B."/>
            <person name="Penalva M.A."/>
            <person name="Oakley B.R."/>
            <person name="Momany M."/>
            <person name="Tanaka T."/>
            <person name="Kumagai T."/>
            <person name="Asai K."/>
            <person name="Machida M."/>
            <person name="Nierman W.C."/>
            <person name="Denning D.W."/>
            <person name="Caddick M."/>
            <person name="Hynes M."/>
            <person name="Paoletti M."/>
            <person name="Fischer R."/>
            <person name="Miller B."/>
            <person name="Dyer P."/>
            <person name="Sachs M.S."/>
            <person name="Osmani S.A."/>
            <person name="Birren B.W."/>
        </authorList>
    </citation>
    <scope>NUCLEOTIDE SEQUENCE [LARGE SCALE GENOMIC DNA]</scope>
    <source>
        <strain evidence="5">FGSC A4 / ATCC 38163 / CBS 112.46 / NRRL 194 / M139</strain>
    </source>
</reference>
<proteinExistence type="predicted"/>
<dbReference type="PANTHER" id="PTHR38110:SF4">
    <property type="entry name" value="THIOESTERASE-LIKE SUPERFAMILY-DOMAIN-CONTAINING PROTEIN"/>
    <property type="match status" value="1"/>
</dbReference>
<dbReference type="InterPro" id="IPR042171">
    <property type="entry name" value="Acyl-CoA_hotdog"/>
</dbReference>
<dbReference type="InParanoid" id="C8VU05"/>
<dbReference type="InterPro" id="IPR049450">
    <property type="entry name" value="ACOT8-like_C"/>
</dbReference>
<evidence type="ECO:0000259" key="3">
    <source>
        <dbReference type="Pfam" id="PF20789"/>
    </source>
</evidence>
<dbReference type="EMBL" id="BN001308">
    <property type="protein sequence ID" value="CBF89700.1"/>
    <property type="molecule type" value="Genomic_DNA"/>
</dbReference>
<evidence type="ECO:0000313" key="4">
    <source>
        <dbReference type="EMBL" id="CBF89700.1"/>
    </source>
</evidence>
<dbReference type="PANTHER" id="PTHR38110">
    <property type="entry name" value="CHROMOSOME 23, WHOLE GENOME SHOTGUN SEQUENCE"/>
    <property type="match status" value="1"/>
</dbReference>
<dbReference type="SUPFAM" id="SSF54637">
    <property type="entry name" value="Thioesterase/thiol ester dehydrase-isomerase"/>
    <property type="match status" value="2"/>
</dbReference>
<dbReference type="InterPro" id="IPR029069">
    <property type="entry name" value="HotDog_dom_sf"/>
</dbReference>
<reference evidence="5" key="2">
    <citation type="journal article" date="2009" name="Fungal Genet. Biol.">
        <title>The 2008 update of the Aspergillus nidulans genome annotation: a community effort.</title>
        <authorList>
            <person name="Wortman J.R."/>
            <person name="Gilsenan J.M."/>
            <person name="Joardar V."/>
            <person name="Deegan J."/>
            <person name="Clutterbuck J."/>
            <person name="Andersen M.R."/>
            <person name="Archer D."/>
            <person name="Bencina M."/>
            <person name="Braus G."/>
            <person name="Coutinho P."/>
            <person name="von Dohren H."/>
            <person name="Doonan J."/>
            <person name="Driessen A.J."/>
            <person name="Durek P."/>
            <person name="Espeso E."/>
            <person name="Fekete E."/>
            <person name="Flipphi M."/>
            <person name="Estrada C.G."/>
            <person name="Geysens S."/>
            <person name="Goldman G."/>
            <person name="de Groot P.W."/>
            <person name="Hansen K."/>
            <person name="Harris S.D."/>
            <person name="Heinekamp T."/>
            <person name="Helmstaedt K."/>
            <person name="Henrissat B."/>
            <person name="Hofmann G."/>
            <person name="Homan T."/>
            <person name="Horio T."/>
            <person name="Horiuchi H."/>
            <person name="James S."/>
            <person name="Jones M."/>
            <person name="Karaffa L."/>
            <person name="Karanyi Z."/>
            <person name="Kato M."/>
            <person name="Keller N."/>
            <person name="Kelly D.E."/>
            <person name="Kiel J.A."/>
            <person name="Kim J.M."/>
            <person name="van der Klei I.J."/>
            <person name="Klis F.M."/>
            <person name="Kovalchuk A."/>
            <person name="Krasevec N."/>
            <person name="Kubicek C.P."/>
            <person name="Liu B."/>
            <person name="Maccabe A."/>
            <person name="Meyer V."/>
            <person name="Mirabito P."/>
            <person name="Miskei M."/>
            <person name="Mos M."/>
            <person name="Mullins J."/>
            <person name="Nelson D.R."/>
            <person name="Nielsen J."/>
            <person name="Oakley B.R."/>
            <person name="Osmani S.A."/>
            <person name="Pakula T."/>
            <person name="Paszewski A."/>
            <person name="Paulsen I."/>
            <person name="Pilsyk S."/>
            <person name="Pocsi I."/>
            <person name="Punt P.J."/>
            <person name="Ram A.F."/>
            <person name="Ren Q."/>
            <person name="Robellet X."/>
            <person name="Robson G."/>
            <person name="Seiboth B."/>
            <person name="van Solingen P."/>
            <person name="Specht T."/>
            <person name="Sun J."/>
            <person name="Taheri-Talesh N."/>
            <person name="Takeshita N."/>
            <person name="Ussery D."/>
            <person name="vanKuyk P.A."/>
            <person name="Visser H."/>
            <person name="van de Vondervoort P.J."/>
            <person name="de Vries R.P."/>
            <person name="Walton J."/>
            <person name="Xiang X."/>
            <person name="Xiong Y."/>
            <person name="Zeng A.P."/>
            <person name="Brandt B.W."/>
            <person name="Cornell M.J."/>
            <person name="van den Hondel C.A."/>
            <person name="Visser J."/>
            <person name="Oliver S.G."/>
            <person name="Turner G."/>
        </authorList>
    </citation>
    <scope>GENOME REANNOTATION</scope>
    <source>
        <strain evidence="5">FGSC A4 / ATCC 38163 / CBS 112.46 / NRRL 194 / M139</strain>
    </source>
</reference>
<dbReference type="RefSeq" id="XP_657939.2">
    <property type="nucleotide sequence ID" value="XM_652847.2"/>
</dbReference>
<accession>C8VU05</accession>
<dbReference type="eggNOG" id="ENOG502SU3R">
    <property type="taxonomic scope" value="Eukaryota"/>
</dbReference>
<feature type="region of interest" description="Disordered" evidence="1">
    <location>
        <begin position="141"/>
        <end position="160"/>
    </location>
</feature>
<keyword evidence="5" id="KW-1185">Reference proteome</keyword>
<dbReference type="Proteomes" id="UP000000560">
    <property type="component" value="Chromosome VIII"/>
</dbReference>